<comment type="caution">
    <text evidence="11">The sequence shown here is derived from an EMBL/GenBank/DDBJ whole genome shotgun (WGS) entry which is preliminary data.</text>
</comment>
<keyword evidence="7" id="KW-0482">Metalloprotease</keyword>
<dbReference type="InterPro" id="IPR008754">
    <property type="entry name" value="Peptidase_M43"/>
</dbReference>
<accession>A0AAE3H5X5</accession>
<gene>
    <name evidence="11" type="ORF">EGI31_17790</name>
</gene>
<feature type="domain" description="Secretion system C-terminal sorting" evidence="10">
    <location>
        <begin position="788"/>
        <end position="854"/>
    </location>
</feature>
<organism evidence="11 12">
    <name type="scientific">Lacihabitans soyangensis</name>
    <dbReference type="NCBI Taxonomy" id="869394"/>
    <lineage>
        <taxon>Bacteria</taxon>
        <taxon>Pseudomonadati</taxon>
        <taxon>Bacteroidota</taxon>
        <taxon>Cytophagia</taxon>
        <taxon>Cytophagales</taxon>
        <taxon>Leadbetterellaceae</taxon>
        <taxon>Lacihabitans</taxon>
    </lineage>
</organism>
<proteinExistence type="inferred from homology"/>
<dbReference type="GO" id="GO:0046872">
    <property type="term" value="F:metal ion binding"/>
    <property type="evidence" value="ECO:0007669"/>
    <property type="project" value="UniProtKB-KW"/>
</dbReference>
<evidence type="ECO:0000256" key="6">
    <source>
        <dbReference type="ARBA" id="ARBA00022833"/>
    </source>
</evidence>
<feature type="domain" description="Peptidase M43 pregnancy-associated plasma-A" evidence="9">
    <location>
        <begin position="153"/>
        <end position="321"/>
    </location>
</feature>
<evidence type="ECO:0000259" key="9">
    <source>
        <dbReference type="Pfam" id="PF05572"/>
    </source>
</evidence>
<evidence type="ECO:0000256" key="4">
    <source>
        <dbReference type="ARBA" id="ARBA00022729"/>
    </source>
</evidence>
<keyword evidence="4" id="KW-0732">Signal</keyword>
<keyword evidence="5" id="KW-0378">Hydrolase</keyword>
<evidence type="ECO:0000313" key="12">
    <source>
        <dbReference type="Proteomes" id="UP001204144"/>
    </source>
</evidence>
<dbReference type="Gene3D" id="3.40.390.10">
    <property type="entry name" value="Collagenase (Catalytic Domain)"/>
    <property type="match status" value="1"/>
</dbReference>
<dbReference type="AlphaFoldDB" id="A0AAE3H5X5"/>
<dbReference type="Pfam" id="PF05572">
    <property type="entry name" value="Peptidase_M43"/>
    <property type="match status" value="1"/>
</dbReference>
<dbReference type="GO" id="GO:0008237">
    <property type="term" value="F:metallopeptidase activity"/>
    <property type="evidence" value="ECO:0007669"/>
    <property type="project" value="UniProtKB-KW"/>
</dbReference>
<evidence type="ECO:0000256" key="3">
    <source>
        <dbReference type="ARBA" id="ARBA00022723"/>
    </source>
</evidence>
<keyword evidence="3" id="KW-0479">Metal-binding</keyword>
<sequence>MNNSRPNTQIFNPKRVHLRLEICWVKIMILRRIFLFFGFTFILLSANGQTWCGVGNFSPEEKKTYLELLKNTKPSKKLRKGTAYEIYLKPKVIHNSKGSPSISTTQVFELINKINQDFLPINIQFIVDNNNIQHIVDDEYYDLKTENEGELRSKYDSNEGINIYFTHTITRPDLSQLNGYTSLPNLSQGSNNIVLSYLDNSPSHFSLLKEKIITHELGHYFGLLHTYQDSNHEDITKRELVTRSIGANCSTTGDMLCDTPADPFDRIPSIFSFGCNEKIPSEIRDFNGESYYPPVDNFMSYHHKCGFKFTPMQFQKMESGLNIRLSPLAEYKITKNVSNFLSVLNLDKNVYCKGENVIVDYQKTGSFDAKNQLKVEISDKNGENFREVSEFEVLSDKQIKVKVDQSWETGSNYRLIVKSTLPYSESPLSQNFEIKSYPTAEITSSQIKVNRGESFHLNVTFGGSGPWSFKDWDGFNYSNITSKSISFSIEADSNRLFSISEISNECGTLAQSPSVFIEVLQPSIKIESNGVFCNETLINMPLTGVRTTESADYYQLQIKHNSQTIIILPNLSQNSLQFYLPQEIQKDKTYALKIVGKKLGEFSNTISFIVKNPPAQPSIVTPLHVCYGAENYFLTAIGKNLKWYDEDNSKDFTFSVLLNTKQAYKKNYFVSQSDSNGCESLKSKLEVIVDDPVSAEISGSTSIFLGDSAFVQLNLKGSPPWNVSIDPLGDFNINTPEIKIAVNPLLTTEYRLKGISNYCGIGSVSGSASVVVQTILGNNPVENREIKVFPNPVTQEKVHFEASNERISKVLIYNIKGEILKTQWTKNQSSGDLDLSNIGTGKYCLKLIGTNKTYNYQIVK</sequence>
<reference evidence="11 12" key="1">
    <citation type="submission" date="2018-11" db="EMBL/GenBank/DDBJ databases">
        <title>Novel bacteria species description.</title>
        <authorList>
            <person name="Han J.-H."/>
        </authorList>
    </citation>
    <scope>NUCLEOTIDE SEQUENCE [LARGE SCALE GENOMIC DNA]</scope>
    <source>
        <strain evidence="11 12">KCTC23259</strain>
    </source>
</reference>
<dbReference type="PANTHER" id="PTHR47466">
    <property type="match status" value="1"/>
</dbReference>
<evidence type="ECO:0000256" key="8">
    <source>
        <dbReference type="ARBA" id="ARBA00023157"/>
    </source>
</evidence>
<dbReference type="GO" id="GO:0006508">
    <property type="term" value="P:proteolysis"/>
    <property type="evidence" value="ECO:0007669"/>
    <property type="project" value="UniProtKB-KW"/>
</dbReference>
<keyword evidence="6" id="KW-0862">Zinc</keyword>
<evidence type="ECO:0000256" key="5">
    <source>
        <dbReference type="ARBA" id="ARBA00022801"/>
    </source>
</evidence>
<evidence type="ECO:0000256" key="2">
    <source>
        <dbReference type="ARBA" id="ARBA00022670"/>
    </source>
</evidence>
<dbReference type="SUPFAM" id="SSF55486">
    <property type="entry name" value="Metalloproteases ('zincins'), catalytic domain"/>
    <property type="match status" value="1"/>
</dbReference>
<keyword evidence="12" id="KW-1185">Reference proteome</keyword>
<keyword evidence="8" id="KW-1015">Disulfide bond</keyword>
<protein>
    <submittedName>
        <fullName evidence="11">T9SS C-terminal target domain-containing protein</fullName>
    </submittedName>
</protein>
<dbReference type="InterPro" id="IPR024079">
    <property type="entry name" value="MetalloPept_cat_dom_sf"/>
</dbReference>
<evidence type="ECO:0000256" key="7">
    <source>
        <dbReference type="ARBA" id="ARBA00023049"/>
    </source>
</evidence>
<keyword evidence="2" id="KW-0645">Protease</keyword>
<evidence type="ECO:0000259" key="10">
    <source>
        <dbReference type="Pfam" id="PF18962"/>
    </source>
</evidence>
<dbReference type="InterPro" id="IPR026444">
    <property type="entry name" value="Secre_tail"/>
</dbReference>
<dbReference type="EMBL" id="RJUF01000176">
    <property type="protein sequence ID" value="MCP9764795.1"/>
    <property type="molecule type" value="Genomic_DNA"/>
</dbReference>
<dbReference type="PANTHER" id="PTHR47466:SF1">
    <property type="entry name" value="METALLOPROTEASE MEP1 (AFU_ORTHOLOGUE AFUA_1G07730)-RELATED"/>
    <property type="match status" value="1"/>
</dbReference>
<evidence type="ECO:0000313" key="11">
    <source>
        <dbReference type="EMBL" id="MCP9764795.1"/>
    </source>
</evidence>
<evidence type="ECO:0000256" key="1">
    <source>
        <dbReference type="ARBA" id="ARBA00008721"/>
    </source>
</evidence>
<dbReference type="Proteomes" id="UP001204144">
    <property type="component" value="Unassembled WGS sequence"/>
</dbReference>
<comment type="similarity">
    <text evidence="1">Belongs to the peptidase M43B family.</text>
</comment>
<name>A0AAE3H5X5_9BACT</name>
<dbReference type="NCBIfam" id="TIGR04183">
    <property type="entry name" value="Por_Secre_tail"/>
    <property type="match status" value="1"/>
</dbReference>
<dbReference type="Pfam" id="PF18962">
    <property type="entry name" value="Por_Secre_tail"/>
    <property type="match status" value="1"/>
</dbReference>